<evidence type="ECO:0000313" key="15">
    <source>
        <dbReference type="Proteomes" id="UP000276133"/>
    </source>
</evidence>
<dbReference type="GO" id="GO:0008305">
    <property type="term" value="C:integrin complex"/>
    <property type="evidence" value="ECO:0007669"/>
    <property type="project" value="TreeGrafter"/>
</dbReference>
<dbReference type="Gene3D" id="3.40.50.410">
    <property type="entry name" value="von Willebrand factor, type A domain"/>
    <property type="match status" value="1"/>
</dbReference>
<evidence type="ECO:0000256" key="10">
    <source>
        <dbReference type="ARBA" id="ARBA00023157"/>
    </source>
</evidence>
<dbReference type="GO" id="GO:0005178">
    <property type="term" value="F:integrin binding"/>
    <property type="evidence" value="ECO:0007669"/>
    <property type="project" value="TreeGrafter"/>
</dbReference>
<gene>
    <name evidence="14" type="ORF">BpHYR1_042455</name>
</gene>
<dbReference type="InterPro" id="IPR032695">
    <property type="entry name" value="Integrin_dom_sf"/>
</dbReference>
<keyword evidence="4 12" id="KW-0812">Transmembrane</keyword>
<dbReference type="FunFam" id="3.40.50.410:FF:000002">
    <property type="entry name" value="Integrin beta"/>
    <property type="match status" value="1"/>
</dbReference>
<keyword evidence="8 12" id="KW-0401">Integrin</keyword>
<feature type="non-terminal residue" evidence="14">
    <location>
        <position position="444"/>
    </location>
</feature>
<dbReference type="GO" id="GO:0007160">
    <property type="term" value="P:cell-matrix adhesion"/>
    <property type="evidence" value="ECO:0007669"/>
    <property type="project" value="TreeGrafter"/>
</dbReference>
<proteinExistence type="inferred from homology"/>
<dbReference type="GO" id="GO:0005925">
    <property type="term" value="C:focal adhesion"/>
    <property type="evidence" value="ECO:0007669"/>
    <property type="project" value="TreeGrafter"/>
</dbReference>
<dbReference type="OrthoDB" id="410592at2759"/>
<organism evidence="14 15">
    <name type="scientific">Brachionus plicatilis</name>
    <name type="common">Marine rotifer</name>
    <name type="synonym">Brachionus muelleri</name>
    <dbReference type="NCBI Taxonomy" id="10195"/>
    <lineage>
        <taxon>Eukaryota</taxon>
        <taxon>Metazoa</taxon>
        <taxon>Spiralia</taxon>
        <taxon>Gnathifera</taxon>
        <taxon>Rotifera</taxon>
        <taxon>Eurotatoria</taxon>
        <taxon>Monogononta</taxon>
        <taxon>Pseudotrocha</taxon>
        <taxon>Ploima</taxon>
        <taxon>Brachionidae</taxon>
        <taxon>Brachionus</taxon>
    </lineage>
</organism>
<feature type="non-terminal residue" evidence="14">
    <location>
        <position position="1"/>
    </location>
</feature>
<dbReference type="InterPro" id="IPR015812">
    <property type="entry name" value="Integrin_bsu"/>
</dbReference>
<keyword evidence="11" id="KW-0325">Glycoprotein</keyword>
<evidence type="ECO:0000256" key="1">
    <source>
        <dbReference type="ARBA" id="ARBA00004251"/>
    </source>
</evidence>
<keyword evidence="5" id="KW-0677">Repeat</keyword>
<accession>A0A3M7R8T3</accession>
<dbReference type="PRINTS" id="PR01186">
    <property type="entry name" value="INTEGRINB"/>
</dbReference>
<feature type="domain" description="Integrin beta subunit VWA" evidence="13">
    <location>
        <begin position="3"/>
        <end position="406"/>
    </location>
</feature>
<keyword evidence="10" id="KW-1015">Disulfide bond</keyword>
<evidence type="ECO:0000256" key="6">
    <source>
        <dbReference type="ARBA" id="ARBA00022889"/>
    </source>
</evidence>
<dbReference type="EMBL" id="REGN01004010">
    <property type="protein sequence ID" value="RNA19638.1"/>
    <property type="molecule type" value="Genomic_DNA"/>
</dbReference>
<name>A0A3M7R8T3_BRAPC</name>
<dbReference type="PANTHER" id="PTHR10082:SF60">
    <property type="entry name" value="INTEGRIN BETA-PS"/>
    <property type="match status" value="1"/>
</dbReference>
<dbReference type="STRING" id="10195.A0A3M7R8T3"/>
<dbReference type="SMART" id="SM00187">
    <property type="entry name" value="INB"/>
    <property type="match status" value="1"/>
</dbReference>
<sequence length="444" mass="49430">FDIHSHQINRCDYYENIQKHCSDQHIVHPGNKVKIVSDTAFKPLDSASSAVQIKPQKVELKMRAHSPLRFNISYQLAEDYPVDLYFLMDLSNSMDVHKTKLSKLGQLLANSMRNITKNFRLGFGSFVEKETVPFVNTAPRSINNPCMSSDRNGAGQCVPPYSYIHHMTLTDDSTLFEQEVTAAKVSGNLDSPEGGLDALMQVIVCSDEIGWRAASRKLIVYSTDAGFHYAGDGKLAGIVEPNDAQCHLNAQRRYTHSLLHDYPSIGQINHKISQNNVNLIFAVVRDQAQLYKELSELIEGSFVGELDDDSSNIVQLVVDIYKTIAKKIVFAADSLPDSLSVRFFSKCQGEELAETSWCDGLKIKQQVDFEVELTMNECVRGPLRFNISAQGLAERVEVSVEGECECECEKESSVSSSGGVSPECNDRGRRVCGICQCEPLYYGS</sequence>
<dbReference type="SUPFAM" id="SSF69179">
    <property type="entry name" value="Integrin domains"/>
    <property type="match status" value="1"/>
</dbReference>
<dbReference type="GO" id="GO:0098609">
    <property type="term" value="P:cell-cell adhesion"/>
    <property type="evidence" value="ECO:0007669"/>
    <property type="project" value="TreeGrafter"/>
</dbReference>
<dbReference type="Proteomes" id="UP000276133">
    <property type="component" value="Unassembled WGS sequence"/>
</dbReference>
<keyword evidence="15" id="KW-1185">Reference proteome</keyword>
<evidence type="ECO:0000313" key="14">
    <source>
        <dbReference type="EMBL" id="RNA19638.1"/>
    </source>
</evidence>
<evidence type="ECO:0000256" key="4">
    <source>
        <dbReference type="ARBA" id="ARBA00022692"/>
    </source>
</evidence>
<keyword evidence="9" id="KW-0472">Membrane</keyword>
<evidence type="ECO:0000256" key="5">
    <source>
        <dbReference type="ARBA" id="ARBA00022737"/>
    </source>
</evidence>
<dbReference type="GO" id="GO:0009986">
    <property type="term" value="C:cell surface"/>
    <property type="evidence" value="ECO:0007669"/>
    <property type="project" value="TreeGrafter"/>
</dbReference>
<protein>
    <recommendedName>
        <fullName evidence="12">Integrin beta</fullName>
    </recommendedName>
</protein>
<dbReference type="Pfam" id="PF00362">
    <property type="entry name" value="Integrin_beta"/>
    <property type="match status" value="1"/>
</dbReference>
<dbReference type="InterPro" id="IPR036465">
    <property type="entry name" value="vWFA_dom_sf"/>
</dbReference>
<dbReference type="GO" id="GO:0007229">
    <property type="term" value="P:integrin-mediated signaling pathway"/>
    <property type="evidence" value="ECO:0007669"/>
    <property type="project" value="UniProtKB-KW"/>
</dbReference>
<evidence type="ECO:0000256" key="2">
    <source>
        <dbReference type="ARBA" id="ARBA00007449"/>
    </source>
</evidence>
<reference evidence="14 15" key="1">
    <citation type="journal article" date="2018" name="Sci. Rep.">
        <title>Genomic signatures of local adaptation to the degree of environmental predictability in rotifers.</title>
        <authorList>
            <person name="Franch-Gras L."/>
            <person name="Hahn C."/>
            <person name="Garcia-Roger E.M."/>
            <person name="Carmona M.J."/>
            <person name="Serra M."/>
            <person name="Gomez A."/>
        </authorList>
    </citation>
    <scope>NUCLEOTIDE SEQUENCE [LARGE SCALE GENOMIC DNA]</scope>
    <source>
        <strain evidence="14">HYR1</strain>
    </source>
</reference>
<evidence type="ECO:0000256" key="7">
    <source>
        <dbReference type="ARBA" id="ARBA00022989"/>
    </source>
</evidence>
<keyword evidence="7" id="KW-1133">Transmembrane helix</keyword>
<evidence type="ECO:0000256" key="12">
    <source>
        <dbReference type="RuleBase" id="RU000633"/>
    </source>
</evidence>
<comment type="subcellular location">
    <subcellularLocation>
        <location evidence="1 12">Cell membrane</location>
        <topology evidence="1 12">Single-pass type I membrane protein</topology>
    </subcellularLocation>
</comment>
<evidence type="ECO:0000256" key="9">
    <source>
        <dbReference type="ARBA" id="ARBA00023136"/>
    </source>
</evidence>
<dbReference type="PANTHER" id="PTHR10082">
    <property type="entry name" value="INTEGRIN BETA SUBUNIT"/>
    <property type="match status" value="1"/>
</dbReference>
<evidence type="ECO:0000256" key="3">
    <source>
        <dbReference type="ARBA" id="ARBA00022475"/>
    </source>
</evidence>
<keyword evidence="6 12" id="KW-0130">Cell adhesion</keyword>
<keyword evidence="3" id="KW-1003">Cell membrane</keyword>
<comment type="caution">
    <text evidence="14">The sequence shown here is derived from an EMBL/GenBank/DDBJ whole genome shotgun (WGS) entry which is preliminary data.</text>
</comment>
<dbReference type="AlphaFoldDB" id="A0A3M7R8T3"/>
<dbReference type="GO" id="GO:0033627">
    <property type="term" value="P:cell adhesion mediated by integrin"/>
    <property type="evidence" value="ECO:0007669"/>
    <property type="project" value="TreeGrafter"/>
</dbReference>
<dbReference type="InterPro" id="IPR002369">
    <property type="entry name" value="Integrin_bsu_VWA"/>
</dbReference>
<evidence type="ECO:0000259" key="13">
    <source>
        <dbReference type="SMART" id="SM00187"/>
    </source>
</evidence>
<evidence type="ECO:0000256" key="11">
    <source>
        <dbReference type="ARBA" id="ARBA00023180"/>
    </source>
</evidence>
<dbReference type="SUPFAM" id="SSF53300">
    <property type="entry name" value="vWA-like"/>
    <property type="match status" value="1"/>
</dbReference>
<dbReference type="Gene3D" id="2.60.40.1510">
    <property type="entry name" value="ntegrin, alpha v. Chain A, domain 3"/>
    <property type="match status" value="1"/>
</dbReference>
<comment type="similarity">
    <text evidence="2 12">Belongs to the integrin beta chain family.</text>
</comment>
<dbReference type="GO" id="GO:0016477">
    <property type="term" value="P:cell migration"/>
    <property type="evidence" value="ECO:0007669"/>
    <property type="project" value="TreeGrafter"/>
</dbReference>
<evidence type="ECO:0000256" key="8">
    <source>
        <dbReference type="ARBA" id="ARBA00023037"/>
    </source>
</evidence>